<sequence>MTKKYPKLFNRREGEQQHNHRGRGEREQRSEHLDPNPMDEALTGALSETNSSVVATSASSSHQATTAASNLVLACALLAFFAAQLLKLIVSWLKEKRWDSRRFLVSGGMPSSICATVAALATAIGLQEGAHTSAFALALVFASIVMYDASGIRFHAGRQAALLNQIVVELPPENSVANFRPLREPLGHTPLEVFVGAILGCFISYLMTNSI</sequence>
<keyword evidence="2" id="KW-1133">Transmembrane helix</keyword>
<feature type="transmembrane region" description="Helical" evidence="2">
    <location>
        <begin position="130"/>
        <end position="149"/>
    </location>
</feature>
<feature type="compositionally biased region" description="Basic and acidic residues" evidence="1">
    <location>
        <begin position="10"/>
        <end position="34"/>
    </location>
</feature>
<evidence type="ECO:0000313" key="4">
    <source>
        <dbReference type="Proteomes" id="UP000623129"/>
    </source>
</evidence>
<feature type="transmembrane region" description="Helical" evidence="2">
    <location>
        <begin position="189"/>
        <end position="207"/>
    </location>
</feature>
<dbReference type="EMBL" id="SWLB01000018">
    <property type="protein sequence ID" value="KAF3326652.1"/>
    <property type="molecule type" value="Genomic_DNA"/>
</dbReference>
<reference evidence="3" key="1">
    <citation type="submission" date="2020-01" db="EMBL/GenBank/DDBJ databases">
        <title>Genome sequence of Kobresia littledalei, the first chromosome-level genome in the family Cyperaceae.</title>
        <authorList>
            <person name="Qu G."/>
        </authorList>
    </citation>
    <scope>NUCLEOTIDE SEQUENCE</scope>
    <source>
        <strain evidence="3">C.B.Clarke</strain>
        <tissue evidence="3">Leaf</tissue>
    </source>
</reference>
<keyword evidence="4" id="KW-1185">Reference proteome</keyword>
<proteinExistence type="predicted"/>
<evidence type="ECO:0000256" key="1">
    <source>
        <dbReference type="SAM" id="MobiDB-lite"/>
    </source>
</evidence>
<dbReference type="Proteomes" id="UP000623129">
    <property type="component" value="Unassembled WGS sequence"/>
</dbReference>
<feature type="region of interest" description="Disordered" evidence="1">
    <location>
        <begin position="1"/>
        <end position="42"/>
    </location>
</feature>
<gene>
    <name evidence="3" type="ORF">FCM35_KLT08282</name>
</gene>
<dbReference type="AlphaFoldDB" id="A0A833V6S5"/>
<dbReference type="InterPro" id="IPR003832">
    <property type="entry name" value="DUF212"/>
</dbReference>
<name>A0A833V6S5_9POAL</name>
<organism evidence="3 4">
    <name type="scientific">Carex littledalei</name>
    <dbReference type="NCBI Taxonomy" id="544730"/>
    <lineage>
        <taxon>Eukaryota</taxon>
        <taxon>Viridiplantae</taxon>
        <taxon>Streptophyta</taxon>
        <taxon>Embryophyta</taxon>
        <taxon>Tracheophyta</taxon>
        <taxon>Spermatophyta</taxon>
        <taxon>Magnoliopsida</taxon>
        <taxon>Liliopsida</taxon>
        <taxon>Poales</taxon>
        <taxon>Cyperaceae</taxon>
        <taxon>Cyperoideae</taxon>
        <taxon>Cariceae</taxon>
        <taxon>Carex</taxon>
        <taxon>Carex subgen. Euthyceras</taxon>
    </lineage>
</organism>
<dbReference type="PANTHER" id="PTHR31446:SF29">
    <property type="entry name" value="ACID PHOSPHATASE_VANADIUM-DEPENDENT HALOPEROXIDASE-RELATED PROTEIN"/>
    <property type="match status" value="1"/>
</dbReference>
<keyword evidence="2" id="KW-0812">Transmembrane</keyword>
<feature type="transmembrane region" description="Helical" evidence="2">
    <location>
        <begin position="102"/>
        <end position="124"/>
    </location>
</feature>
<comment type="caution">
    <text evidence="3">The sequence shown here is derived from an EMBL/GenBank/DDBJ whole genome shotgun (WGS) entry which is preliminary data.</text>
</comment>
<evidence type="ECO:0000256" key="2">
    <source>
        <dbReference type="SAM" id="Phobius"/>
    </source>
</evidence>
<dbReference type="PANTHER" id="PTHR31446">
    <property type="entry name" value="ACID PHOSPHATASE/VANADIUM-DEPENDENT HALOPEROXIDASE-RELATED PROTEIN"/>
    <property type="match status" value="1"/>
</dbReference>
<dbReference type="Pfam" id="PF02681">
    <property type="entry name" value="DUF212"/>
    <property type="match status" value="1"/>
</dbReference>
<evidence type="ECO:0000313" key="3">
    <source>
        <dbReference type="EMBL" id="KAF3326652.1"/>
    </source>
</evidence>
<dbReference type="OrthoDB" id="1716650at2759"/>
<feature type="transmembrane region" description="Helical" evidence="2">
    <location>
        <begin position="71"/>
        <end position="90"/>
    </location>
</feature>
<protein>
    <submittedName>
        <fullName evidence="3">Divergent PAP2 family</fullName>
    </submittedName>
</protein>
<accession>A0A833V6S5</accession>
<keyword evidence="2" id="KW-0472">Membrane</keyword>